<comment type="subcellular location">
    <subcellularLocation>
        <location evidence="1 7">Cell membrane</location>
        <topology evidence="1 7">Multi-pass membrane protein</topology>
    </subcellularLocation>
</comment>
<comment type="caution">
    <text evidence="10">The sequence shown here is derived from an EMBL/GenBank/DDBJ whole genome shotgun (WGS) entry which is preliminary data.</text>
</comment>
<dbReference type="OrthoDB" id="5189166at2"/>
<dbReference type="Proteomes" id="UP000282515">
    <property type="component" value="Unassembled WGS sequence"/>
</dbReference>
<proteinExistence type="inferred from homology"/>
<feature type="domain" description="VTT" evidence="9">
    <location>
        <begin position="79"/>
        <end position="203"/>
    </location>
</feature>
<dbReference type="AlphaFoldDB" id="A0A3L8PJW9"/>
<evidence type="ECO:0000313" key="11">
    <source>
        <dbReference type="Proteomes" id="UP000282515"/>
    </source>
</evidence>
<feature type="transmembrane region" description="Helical" evidence="7">
    <location>
        <begin position="99"/>
        <end position="121"/>
    </location>
</feature>
<evidence type="ECO:0000256" key="6">
    <source>
        <dbReference type="ARBA" id="ARBA00023136"/>
    </source>
</evidence>
<gene>
    <name evidence="10" type="ORF">D9V41_09530</name>
</gene>
<name>A0A3L8PJW9_9ACTN</name>
<feature type="transmembrane region" description="Helical" evidence="7">
    <location>
        <begin position="184"/>
        <end position="209"/>
    </location>
</feature>
<accession>A0A3L8PJW9</accession>
<dbReference type="InterPro" id="IPR032816">
    <property type="entry name" value="VTT_dom"/>
</dbReference>
<evidence type="ECO:0000256" key="5">
    <source>
        <dbReference type="ARBA" id="ARBA00022989"/>
    </source>
</evidence>
<sequence>MGGPSGRSGCAAGRRRITGCSACPAAGSSRPWTPAPTSRSRRTAPGCAGRSSVAEDLGWVHLAVLLAAVAFGAVVPVVPTGPALAAAAVLAHDEAPWEIVLVLAVGWLGAYLGDLVVFALFSFTGGRIAQRVPWLHADRPAMAAMGRRIEANDLATMTTSRLIPAGRLPVLAAAAVSGYPWHRFALTAVASAGAWAVLYVGIGLLGGAVVPSTTVALVAAVLVALAIGVVPRLVTRTPRG</sequence>
<dbReference type="GO" id="GO:0005886">
    <property type="term" value="C:plasma membrane"/>
    <property type="evidence" value="ECO:0007669"/>
    <property type="project" value="UniProtKB-SubCell"/>
</dbReference>
<dbReference type="EMBL" id="RDBF01000006">
    <property type="protein sequence ID" value="RLV55696.1"/>
    <property type="molecule type" value="Genomic_DNA"/>
</dbReference>
<dbReference type="Pfam" id="PF09335">
    <property type="entry name" value="VTT_dom"/>
    <property type="match status" value="1"/>
</dbReference>
<evidence type="ECO:0000256" key="1">
    <source>
        <dbReference type="ARBA" id="ARBA00004651"/>
    </source>
</evidence>
<reference evidence="10 11" key="1">
    <citation type="submission" date="2018-10" db="EMBL/GenBank/DDBJ databases">
        <title>Aeromicrobium sp. 9W16Y-2 whole genome shotgun sequence.</title>
        <authorList>
            <person name="Li F."/>
        </authorList>
    </citation>
    <scope>NUCLEOTIDE SEQUENCE [LARGE SCALE GENOMIC DNA]</scope>
    <source>
        <strain evidence="10 11">9W16Y-2</strain>
    </source>
</reference>
<evidence type="ECO:0000313" key="10">
    <source>
        <dbReference type="EMBL" id="RLV55696.1"/>
    </source>
</evidence>
<keyword evidence="5 7" id="KW-1133">Transmembrane helix</keyword>
<dbReference type="InterPro" id="IPR032818">
    <property type="entry name" value="DedA-like"/>
</dbReference>
<organism evidence="10 11">
    <name type="scientific">Aeromicrobium phragmitis</name>
    <dbReference type="NCBI Taxonomy" id="2478914"/>
    <lineage>
        <taxon>Bacteria</taxon>
        <taxon>Bacillati</taxon>
        <taxon>Actinomycetota</taxon>
        <taxon>Actinomycetes</taxon>
        <taxon>Propionibacteriales</taxon>
        <taxon>Nocardioidaceae</taxon>
        <taxon>Aeromicrobium</taxon>
    </lineage>
</organism>
<comment type="similarity">
    <text evidence="2 7">Belongs to the DedA family.</text>
</comment>
<evidence type="ECO:0000256" key="3">
    <source>
        <dbReference type="ARBA" id="ARBA00022475"/>
    </source>
</evidence>
<dbReference type="PANTHER" id="PTHR30353:SF0">
    <property type="entry name" value="TRANSMEMBRANE PROTEIN"/>
    <property type="match status" value="1"/>
</dbReference>
<evidence type="ECO:0000259" key="9">
    <source>
        <dbReference type="Pfam" id="PF09335"/>
    </source>
</evidence>
<evidence type="ECO:0000256" key="4">
    <source>
        <dbReference type="ARBA" id="ARBA00022692"/>
    </source>
</evidence>
<keyword evidence="4 7" id="KW-0812">Transmembrane</keyword>
<keyword evidence="6 7" id="KW-0472">Membrane</keyword>
<evidence type="ECO:0000256" key="8">
    <source>
        <dbReference type="SAM" id="MobiDB-lite"/>
    </source>
</evidence>
<feature type="region of interest" description="Disordered" evidence="8">
    <location>
        <begin position="23"/>
        <end position="46"/>
    </location>
</feature>
<feature type="transmembrane region" description="Helical" evidence="7">
    <location>
        <begin position="59"/>
        <end position="79"/>
    </location>
</feature>
<keyword evidence="11" id="KW-1185">Reference proteome</keyword>
<keyword evidence="3 7" id="KW-1003">Cell membrane</keyword>
<evidence type="ECO:0000256" key="2">
    <source>
        <dbReference type="ARBA" id="ARBA00010792"/>
    </source>
</evidence>
<evidence type="ECO:0000256" key="7">
    <source>
        <dbReference type="RuleBase" id="RU367016"/>
    </source>
</evidence>
<feature type="transmembrane region" description="Helical" evidence="7">
    <location>
        <begin position="215"/>
        <end position="234"/>
    </location>
</feature>
<protein>
    <recommendedName>
        <fullName evidence="9">VTT domain-containing protein</fullName>
    </recommendedName>
</protein>
<dbReference type="PANTHER" id="PTHR30353">
    <property type="entry name" value="INNER MEMBRANE PROTEIN DEDA-RELATED"/>
    <property type="match status" value="1"/>
</dbReference>